<dbReference type="Proteomes" id="UP000317977">
    <property type="component" value="Unassembled WGS sequence"/>
</dbReference>
<sequence>MSSSLPIIDPSTDLIGQLLAEQQSLSAVEQFSSFHAGLDKSDAANLVPEAPAQERYYRNLLPASPPGPDQQFAFEVDLDKCSGCKACVVACHTLNGLEEDEAWRRVGTLTIGETLIDDELSPTLPAIQHVTTACHHCEDPGCLNGCPVKAYEKDPVTGIVRHLDDQCIGCKYCTMMCPYEVPQYSDRLGIVRKCDMCHQRLSAGEAPACVQACPNEAIAITVVQRGLQFGDDTTLAPGAPLSSITQPTTQYKSSRNAAVESAMPQDASVDHVAESHWPLAVMLVATQAAVGMIIVERLVTLSWLVTGHDTSIDVTRWTALTALLVGGIGLNIAPLHLGKPLRAWRVFLGLRTSWLSREAIILGKFMGLLGLATGLLWMPVLADYVPSRITELIPSWAGSAALAGSIPLGIAGLFSSGMIYVATKRRLWRMSRTMTRFFGSSALIGICSVAMIIGPGSTSMALAAIAAILMAAKLAWEWKTHLGSQSKRSSTEDARSHRLVIRELKELASARILTAAVSIVLLLVGSTDMLSSTYVRFGIFALASISLLAGELVERLLYFSSVVYDRMPGTFR</sequence>
<evidence type="ECO:0000256" key="4">
    <source>
        <dbReference type="ARBA" id="ARBA00022737"/>
    </source>
</evidence>
<keyword evidence="2" id="KW-0004">4Fe-4S</keyword>
<dbReference type="GO" id="GO:0019645">
    <property type="term" value="P:anaerobic electron transport chain"/>
    <property type="evidence" value="ECO:0007669"/>
    <property type="project" value="InterPro"/>
</dbReference>
<dbReference type="InterPro" id="IPR007059">
    <property type="entry name" value="DmsC"/>
</dbReference>
<dbReference type="EMBL" id="SJPX01000001">
    <property type="protein sequence ID" value="TWU57468.1"/>
    <property type="molecule type" value="Genomic_DNA"/>
</dbReference>
<feature type="transmembrane region" description="Helical" evidence="7">
    <location>
        <begin position="359"/>
        <end position="380"/>
    </location>
</feature>
<dbReference type="GO" id="GO:0051539">
    <property type="term" value="F:4 iron, 4 sulfur cluster binding"/>
    <property type="evidence" value="ECO:0007669"/>
    <property type="project" value="UniProtKB-KW"/>
</dbReference>
<keyword evidence="10" id="KW-1185">Reference proteome</keyword>
<evidence type="ECO:0000313" key="10">
    <source>
        <dbReference type="Proteomes" id="UP000317977"/>
    </source>
</evidence>
<feature type="transmembrane region" description="Helical" evidence="7">
    <location>
        <begin position="434"/>
        <end position="454"/>
    </location>
</feature>
<reference evidence="9 10" key="1">
    <citation type="submission" date="2019-02" db="EMBL/GenBank/DDBJ databases">
        <title>Deep-cultivation of Planctomycetes and their phenomic and genomic characterization uncovers novel biology.</title>
        <authorList>
            <person name="Wiegand S."/>
            <person name="Jogler M."/>
            <person name="Boedeker C."/>
            <person name="Pinto D."/>
            <person name="Vollmers J."/>
            <person name="Rivas-Marin E."/>
            <person name="Kohn T."/>
            <person name="Peeters S.H."/>
            <person name="Heuer A."/>
            <person name="Rast P."/>
            <person name="Oberbeckmann S."/>
            <person name="Bunk B."/>
            <person name="Jeske O."/>
            <person name="Meyerdierks A."/>
            <person name="Storesund J.E."/>
            <person name="Kallscheuer N."/>
            <person name="Luecker S."/>
            <person name="Lage O.M."/>
            <person name="Pohl T."/>
            <person name="Merkel B.J."/>
            <person name="Hornburger P."/>
            <person name="Mueller R.-W."/>
            <person name="Bruemmer F."/>
            <person name="Labrenz M."/>
            <person name="Spormann A.M."/>
            <person name="Op Den Camp H."/>
            <person name="Overmann J."/>
            <person name="Amann R."/>
            <person name="Jetten M.S.M."/>
            <person name="Mascher T."/>
            <person name="Medema M.H."/>
            <person name="Devos D.P."/>
            <person name="Kaster A.-K."/>
            <person name="Ovreas L."/>
            <person name="Rohde M."/>
            <person name="Galperin M.Y."/>
            <person name="Jogler C."/>
        </authorList>
    </citation>
    <scope>NUCLEOTIDE SEQUENCE [LARGE SCALE GENOMIC DNA]</scope>
    <source>
        <strain evidence="9 10">Poly59</strain>
    </source>
</reference>
<accession>A0A5C6F7V6</accession>
<evidence type="ECO:0000313" key="9">
    <source>
        <dbReference type="EMBL" id="TWU57468.1"/>
    </source>
</evidence>
<evidence type="ECO:0000256" key="5">
    <source>
        <dbReference type="ARBA" id="ARBA00023004"/>
    </source>
</evidence>
<feature type="transmembrane region" description="Helical" evidence="7">
    <location>
        <begin position="317"/>
        <end position="338"/>
    </location>
</feature>
<dbReference type="PANTHER" id="PTHR43545:SF6">
    <property type="entry name" value="FORMATE DEHYDROGENASE, NITRATE-INDUCIBLE, IRON-SULFUR SUBUNIT"/>
    <property type="match status" value="1"/>
</dbReference>
<keyword evidence="5" id="KW-0408">Iron</keyword>
<organism evidence="9 10">
    <name type="scientific">Rubripirellula reticaptiva</name>
    <dbReference type="NCBI Taxonomy" id="2528013"/>
    <lineage>
        <taxon>Bacteria</taxon>
        <taxon>Pseudomonadati</taxon>
        <taxon>Planctomycetota</taxon>
        <taxon>Planctomycetia</taxon>
        <taxon>Pirellulales</taxon>
        <taxon>Pirellulaceae</taxon>
        <taxon>Rubripirellula</taxon>
    </lineage>
</organism>
<dbReference type="GO" id="GO:0030313">
    <property type="term" value="C:cell envelope"/>
    <property type="evidence" value="ECO:0007669"/>
    <property type="project" value="UniProtKB-SubCell"/>
</dbReference>
<keyword evidence="7" id="KW-1133">Transmembrane helix</keyword>
<comment type="caution">
    <text evidence="9">The sequence shown here is derived from an EMBL/GenBank/DDBJ whole genome shotgun (WGS) entry which is preliminary data.</text>
</comment>
<dbReference type="InterPro" id="IPR051555">
    <property type="entry name" value="FDH_Electron_Transfer_Unit"/>
</dbReference>
<dbReference type="InterPro" id="IPR017896">
    <property type="entry name" value="4Fe4S_Fe-S-bd"/>
</dbReference>
<dbReference type="PROSITE" id="PS00198">
    <property type="entry name" value="4FE4S_FER_1"/>
    <property type="match status" value="1"/>
</dbReference>
<dbReference type="Pfam" id="PF13247">
    <property type="entry name" value="Fer4_11"/>
    <property type="match status" value="1"/>
</dbReference>
<dbReference type="CDD" id="cd16371">
    <property type="entry name" value="DMSOR_beta_like"/>
    <property type="match status" value="1"/>
</dbReference>
<name>A0A5C6F7V6_9BACT</name>
<dbReference type="PANTHER" id="PTHR43545">
    <property type="entry name" value="FORMATE DEHYDROGENASE, NITRATE-INDUCIBLE, IRON-SULFUR SUBUNIT"/>
    <property type="match status" value="1"/>
</dbReference>
<evidence type="ECO:0000256" key="6">
    <source>
        <dbReference type="ARBA" id="ARBA00023014"/>
    </source>
</evidence>
<evidence type="ECO:0000259" key="8">
    <source>
        <dbReference type="PROSITE" id="PS51379"/>
    </source>
</evidence>
<feature type="domain" description="4Fe-4S ferredoxin-type" evidence="8">
    <location>
        <begin position="158"/>
        <end position="187"/>
    </location>
</feature>
<evidence type="ECO:0000256" key="7">
    <source>
        <dbReference type="SAM" id="Phobius"/>
    </source>
</evidence>
<feature type="domain" description="4Fe-4S ferredoxin-type" evidence="8">
    <location>
        <begin position="72"/>
        <end position="102"/>
    </location>
</feature>
<dbReference type="PROSITE" id="PS51379">
    <property type="entry name" value="4FE4S_FER_2"/>
    <property type="match status" value="2"/>
</dbReference>
<proteinExistence type="predicted"/>
<keyword evidence="7" id="KW-0812">Transmembrane</keyword>
<gene>
    <name evidence="9" type="primary">dmsB</name>
    <name evidence="9" type="ORF">Poly59_03750</name>
</gene>
<dbReference type="InterPro" id="IPR017900">
    <property type="entry name" value="4Fe4S_Fe_S_CS"/>
</dbReference>
<comment type="subcellular location">
    <subcellularLocation>
        <location evidence="1">Cell envelope</location>
    </subcellularLocation>
</comment>
<evidence type="ECO:0000256" key="1">
    <source>
        <dbReference type="ARBA" id="ARBA00004196"/>
    </source>
</evidence>
<evidence type="ECO:0000256" key="2">
    <source>
        <dbReference type="ARBA" id="ARBA00022485"/>
    </source>
</evidence>
<feature type="transmembrane region" description="Helical" evidence="7">
    <location>
        <begin position="537"/>
        <end position="558"/>
    </location>
</feature>
<keyword evidence="7" id="KW-0472">Membrane</keyword>
<feature type="transmembrane region" description="Helical" evidence="7">
    <location>
        <begin position="508"/>
        <end position="525"/>
    </location>
</feature>
<dbReference type="Pfam" id="PF04976">
    <property type="entry name" value="DmsC"/>
    <property type="match status" value="1"/>
</dbReference>
<dbReference type="RefSeq" id="WP_146532367.1">
    <property type="nucleotide sequence ID" value="NZ_SJPX01000001.1"/>
</dbReference>
<dbReference type="OrthoDB" id="9810688at2"/>
<dbReference type="SUPFAM" id="SSF54862">
    <property type="entry name" value="4Fe-4S ferredoxins"/>
    <property type="match status" value="1"/>
</dbReference>
<keyword evidence="3" id="KW-0479">Metal-binding</keyword>
<dbReference type="GO" id="GO:0046872">
    <property type="term" value="F:metal ion binding"/>
    <property type="evidence" value="ECO:0007669"/>
    <property type="project" value="UniProtKB-KW"/>
</dbReference>
<evidence type="ECO:0000256" key="3">
    <source>
        <dbReference type="ARBA" id="ARBA00022723"/>
    </source>
</evidence>
<dbReference type="GO" id="GO:0016020">
    <property type="term" value="C:membrane"/>
    <property type="evidence" value="ECO:0007669"/>
    <property type="project" value="InterPro"/>
</dbReference>
<protein>
    <submittedName>
        <fullName evidence="9">Anaerobic dimethyl sulfoxide reductase chain B</fullName>
    </submittedName>
</protein>
<dbReference type="AlphaFoldDB" id="A0A5C6F7V6"/>
<keyword evidence="6" id="KW-0411">Iron-sulfur</keyword>
<dbReference type="Gene3D" id="3.30.70.20">
    <property type="match status" value="2"/>
</dbReference>
<feature type="transmembrane region" description="Helical" evidence="7">
    <location>
        <begin position="400"/>
        <end position="422"/>
    </location>
</feature>
<keyword evidence="4" id="KW-0677">Repeat</keyword>